<dbReference type="Gene3D" id="3.40.960.10">
    <property type="entry name" value="VSR Endonuclease"/>
    <property type="match status" value="1"/>
</dbReference>
<dbReference type="InterPro" id="IPR049468">
    <property type="entry name" value="Restrct_endonuc-II-like_dom"/>
</dbReference>
<dbReference type="Pfam" id="PF18741">
    <property type="entry name" value="MTES_1575"/>
    <property type="match status" value="1"/>
</dbReference>
<evidence type="ECO:0000313" key="2">
    <source>
        <dbReference type="EMBL" id="WMV75331.1"/>
    </source>
</evidence>
<sequence>MSDFFENIVKKHWDELDERVKREIEAILLSQKGSYTYGVLKCESPIEQLLLVHLLRWYEYASGEFRYFDTDANVRLFTQKEVEYRGNKYRIDIVIEVDFMGKTYRFAIECDGHEFHEKTKEQALRDKRRERNLMSLGFHVIRFTGSEIWNSPSKVAWEVVELIKKVTGYSDCLIKMVEEDMLSS</sequence>
<reference evidence="2 3" key="1">
    <citation type="submission" date="2023-08" db="EMBL/GenBank/DDBJ databases">
        <title>Complete genome sequence of Geobacillus thermodenitrificans K1041, a genetically tractable strain representative of the genus Geobacillus.</title>
        <authorList>
            <person name="Kani S."/>
            <person name="Suzuki H."/>
        </authorList>
    </citation>
    <scope>NUCLEOTIDE SEQUENCE [LARGE SCALE GENOMIC DNA]</scope>
    <source>
        <strain evidence="2 3">K1041</strain>
    </source>
</reference>
<accession>A0ABY9Q9V2</accession>
<dbReference type="Proteomes" id="UP001297580">
    <property type="component" value="Chromosome"/>
</dbReference>
<dbReference type="InterPro" id="IPR011335">
    <property type="entry name" value="Restrct_endonuc-II-like"/>
</dbReference>
<dbReference type="EMBL" id="CP133461">
    <property type="protein sequence ID" value="WMV75331.1"/>
    <property type="molecule type" value="Genomic_DNA"/>
</dbReference>
<organism evidence="2 3">
    <name type="scientific">Geobacillus thermodenitrificans</name>
    <dbReference type="NCBI Taxonomy" id="33940"/>
    <lineage>
        <taxon>Bacteria</taxon>
        <taxon>Bacillati</taxon>
        <taxon>Bacillota</taxon>
        <taxon>Bacilli</taxon>
        <taxon>Bacillales</taxon>
        <taxon>Anoxybacillaceae</taxon>
        <taxon>Geobacillus</taxon>
    </lineage>
</organism>
<dbReference type="RefSeq" id="WP_236934102.1">
    <property type="nucleotide sequence ID" value="NZ_CP133461.1"/>
</dbReference>
<evidence type="ECO:0000313" key="3">
    <source>
        <dbReference type="Proteomes" id="UP001297580"/>
    </source>
</evidence>
<feature type="domain" description="Restriction endonuclease type II-like" evidence="1">
    <location>
        <begin position="83"/>
        <end position="161"/>
    </location>
</feature>
<gene>
    <name evidence="2" type="ORF">HSX42_13800</name>
</gene>
<evidence type="ECO:0000259" key="1">
    <source>
        <dbReference type="Pfam" id="PF18741"/>
    </source>
</evidence>
<name>A0ABY9Q9V2_GEOTD</name>
<dbReference type="SUPFAM" id="SSF52980">
    <property type="entry name" value="Restriction endonuclease-like"/>
    <property type="match status" value="1"/>
</dbReference>
<keyword evidence="3" id="KW-1185">Reference proteome</keyword>
<proteinExistence type="predicted"/>
<protein>
    <submittedName>
        <fullName evidence="2">DUF559 domain-containing protein</fullName>
    </submittedName>
</protein>